<feature type="signal peptide" evidence="1">
    <location>
        <begin position="1"/>
        <end position="19"/>
    </location>
</feature>
<evidence type="ECO:0000313" key="3">
    <source>
        <dbReference type="Proteomes" id="UP000627292"/>
    </source>
</evidence>
<dbReference type="AlphaFoldDB" id="A0A917J797"/>
<evidence type="ECO:0000313" key="2">
    <source>
        <dbReference type="EMBL" id="GGH82829.1"/>
    </source>
</evidence>
<reference evidence="2" key="1">
    <citation type="journal article" date="2014" name="Int. J. Syst. Evol. Microbiol.">
        <title>Complete genome sequence of Corynebacterium casei LMG S-19264T (=DSM 44701T), isolated from a smear-ripened cheese.</title>
        <authorList>
            <consortium name="US DOE Joint Genome Institute (JGI-PGF)"/>
            <person name="Walter F."/>
            <person name="Albersmeier A."/>
            <person name="Kalinowski J."/>
            <person name="Ruckert C."/>
        </authorList>
    </citation>
    <scope>NUCLEOTIDE SEQUENCE</scope>
    <source>
        <strain evidence="2">CGMCC 1.15290</strain>
    </source>
</reference>
<organism evidence="2 3">
    <name type="scientific">Filimonas zeae</name>
    <dbReference type="NCBI Taxonomy" id="1737353"/>
    <lineage>
        <taxon>Bacteria</taxon>
        <taxon>Pseudomonadati</taxon>
        <taxon>Bacteroidota</taxon>
        <taxon>Chitinophagia</taxon>
        <taxon>Chitinophagales</taxon>
        <taxon>Chitinophagaceae</taxon>
        <taxon>Filimonas</taxon>
    </lineage>
</organism>
<feature type="chain" id="PRO_5036734704" description="GLPGLI family protein" evidence="1">
    <location>
        <begin position="20"/>
        <end position="310"/>
    </location>
</feature>
<keyword evidence="1" id="KW-0732">Signal</keyword>
<dbReference type="RefSeq" id="WP_188959186.1">
    <property type="nucleotide sequence ID" value="NZ_BMIB01000008.1"/>
</dbReference>
<sequence length="310" mass="35855">MRVSCIIIILLIVSWCAKAQDTTVYIDKHAFTLQEVVVRNNMDYKGLLERIKNDTTFYKAFRNLRIIEFAALNDIVMLDKNDKVKASYFSKTKQHRADGCRTTEVQELQTTGDFLDNDSNFNYLTGQMYGSLFLTKGRICGENNIVKGGSITTEGKSGMEKHKEQLKMLFFNPGKKIPGIPFIGNKLDLYDNRAHKLYDYRLDYSEYKGRYAYVFSIKPKENLGMFREDDIVVDNMTTWFDATTMEVMARNYSLSYKAGVYDFDVNMEVEMSKIGDLLVPSVLRYKGNFGVILKKRERARFTATLFDFKS</sequence>
<evidence type="ECO:0008006" key="4">
    <source>
        <dbReference type="Google" id="ProtNLM"/>
    </source>
</evidence>
<accession>A0A917J797</accession>
<dbReference type="Proteomes" id="UP000627292">
    <property type="component" value="Unassembled WGS sequence"/>
</dbReference>
<protein>
    <recommendedName>
        <fullName evidence="4">GLPGLI family protein</fullName>
    </recommendedName>
</protein>
<evidence type="ECO:0000256" key="1">
    <source>
        <dbReference type="SAM" id="SignalP"/>
    </source>
</evidence>
<keyword evidence="3" id="KW-1185">Reference proteome</keyword>
<gene>
    <name evidence="2" type="ORF">GCM10011379_57300</name>
</gene>
<comment type="caution">
    <text evidence="2">The sequence shown here is derived from an EMBL/GenBank/DDBJ whole genome shotgun (WGS) entry which is preliminary data.</text>
</comment>
<dbReference type="EMBL" id="BMIB01000008">
    <property type="protein sequence ID" value="GGH82829.1"/>
    <property type="molecule type" value="Genomic_DNA"/>
</dbReference>
<reference evidence="2" key="2">
    <citation type="submission" date="2020-09" db="EMBL/GenBank/DDBJ databases">
        <authorList>
            <person name="Sun Q."/>
            <person name="Zhou Y."/>
        </authorList>
    </citation>
    <scope>NUCLEOTIDE SEQUENCE</scope>
    <source>
        <strain evidence="2">CGMCC 1.15290</strain>
    </source>
</reference>
<proteinExistence type="predicted"/>
<name>A0A917J797_9BACT</name>